<dbReference type="Proteomes" id="UP000178735">
    <property type="component" value="Unassembled WGS sequence"/>
</dbReference>
<reference evidence="2 3" key="1">
    <citation type="journal article" date="2016" name="Nat. Commun.">
        <title>Thousands of microbial genomes shed light on interconnected biogeochemical processes in an aquifer system.</title>
        <authorList>
            <person name="Anantharaman K."/>
            <person name="Brown C.T."/>
            <person name="Hug L.A."/>
            <person name="Sharon I."/>
            <person name="Castelle C.J."/>
            <person name="Probst A.J."/>
            <person name="Thomas B.C."/>
            <person name="Singh A."/>
            <person name="Wilkins M.J."/>
            <person name="Karaoz U."/>
            <person name="Brodie E.L."/>
            <person name="Williams K.H."/>
            <person name="Hubbard S.S."/>
            <person name="Banfield J.F."/>
        </authorList>
    </citation>
    <scope>NUCLEOTIDE SEQUENCE [LARGE SCALE GENOMIC DNA]</scope>
</reference>
<sequence length="481" mass="50106">MIISMLASIISPALSFAQSAGAAGAGLKEINAMYAKLQSYNSLNTGLKIEIVDSPEATYKNDGKTLKISSSLVPGLFNIDGGNGMALFLAREISYVENLKAGFEGFQLEYLSDKAGLIVANNARYDVGAGTFNSIVTTVKSDPASGDSRDKIRALKIGVSQYVTPSDLSRLMSNKMRRGVTIKKGIESGRIGQLTGWQPILKNAVGGAFSNVAVFYGLNVASNMLDGYPISQSMKNAVKSTFTPEYLVGGLAGSVVGGAIGSVVGSLIPIPGAGPIVSAFIATAPAVFGANLGSEIGTNAILDYKRNKSVSLKRVWDAMDVSYLVGHSVGMAAGMAIGSALIPIPIVGGFIGGIAGGFIGTKISKAISNLYYSATGKAKEKIAEKVENGGTSPNLPWLKKADGVTGNAQAGTLQTAAAASPELLSAQKKVNETYQKYVKLLSSEIEGSPKLKAALDEFTRASERFNELKSKTEASAERTAE</sequence>
<dbReference type="STRING" id="1817813.A2008_02205"/>
<protein>
    <recommendedName>
        <fullName evidence="4">Glycine zipper domain-containing protein</fullName>
    </recommendedName>
</protein>
<evidence type="ECO:0000313" key="2">
    <source>
        <dbReference type="EMBL" id="OGM05937.1"/>
    </source>
</evidence>
<accession>A0A1F7WTE3</accession>
<feature type="signal peptide" evidence="1">
    <location>
        <begin position="1"/>
        <end position="22"/>
    </location>
</feature>
<evidence type="ECO:0000256" key="1">
    <source>
        <dbReference type="SAM" id="SignalP"/>
    </source>
</evidence>
<gene>
    <name evidence="2" type="ORF">A2008_02205</name>
</gene>
<comment type="caution">
    <text evidence="2">The sequence shown here is derived from an EMBL/GenBank/DDBJ whole genome shotgun (WGS) entry which is preliminary data.</text>
</comment>
<evidence type="ECO:0008006" key="4">
    <source>
        <dbReference type="Google" id="ProtNLM"/>
    </source>
</evidence>
<evidence type="ECO:0000313" key="3">
    <source>
        <dbReference type="Proteomes" id="UP000178735"/>
    </source>
</evidence>
<name>A0A1F7WTE3_9BACT</name>
<organism evidence="2 3">
    <name type="scientific">Candidatus Wallbacteria bacterium GWC2_49_35</name>
    <dbReference type="NCBI Taxonomy" id="1817813"/>
    <lineage>
        <taxon>Bacteria</taxon>
        <taxon>Candidatus Walliibacteriota</taxon>
    </lineage>
</organism>
<dbReference type="EMBL" id="MGFH01000088">
    <property type="protein sequence ID" value="OGM05937.1"/>
    <property type="molecule type" value="Genomic_DNA"/>
</dbReference>
<feature type="chain" id="PRO_5009533579" description="Glycine zipper domain-containing protein" evidence="1">
    <location>
        <begin position="23"/>
        <end position="481"/>
    </location>
</feature>
<dbReference type="AlphaFoldDB" id="A0A1F7WTE3"/>
<keyword evidence="1" id="KW-0732">Signal</keyword>
<proteinExistence type="predicted"/>